<proteinExistence type="predicted"/>
<dbReference type="PANTHER" id="PTHR36926">
    <property type="entry name" value="COLICIN V PRODUCTION PROTEIN"/>
    <property type="match status" value="1"/>
</dbReference>
<dbReference type="PANTHER" id="PTHR36926:SF1">
    <property type="entry name" value="COLICIN V PRODUCTION PROTEIN"/>
    <property type="match status" value="1"/>
</dbReference>
<dbReference type="InterPro" id="IPR052719">
    <property type="entry name" value="CvpA-like"/>
</dbReference>
<gene>
    <name evidence="7" type="ORF">JI749_14205</name>
</gene>
<feature type="compositionally biased region" description="Low complexity" evidence="5">
    <location>
        <begin position="194"/>
        <end position="211"/>
    </location>
</feature>
<comment type="subcellular location">
    <subcellularLocation>
        <location evidence="1">Membrane</location>
        <topology evidence="1">Multi-pass membrane protein</topology>
    </subcellularLocation>
</comment>
<feature type="transmembrane region" description="Helical" evidence="6">
    <location>
        <begin position="102"/>
        <end position="126"/>
    </location>
</feature>
<feature type="compositionally biased region" description="Acidic residues" evidence="5">
    <location>
        <begin position="184"/>
        <end position="193"/>
    </location>
</feature>
<evidence type="ECO:0000256" key="6">
    <source>
        <dbReference type="SAM" id="Phobius"/>
    </source>
</evidence>
<feature type="transmembrane region" description="Helical" evidence="6">
    <location>
        <begin position="61"/>
        <end position="82"/>
    </location>
</feature>
<dbReference type="RefSeq" id="WP_201655211.1">
    <property type="nucleotide sequence ID" value="NZ_CP068047.1"/>
</dbReference>
<keyword evidence="2 6" id="KW-0812">Transmembrane</keyword>
<name>A0ABX7BVC7_9HYPH</name>
<evidence type="ECO:0000313" key="8">
    <source>
        <dbReference type="Proteomes" id="UP000595460"/>
    </source>
</evidence>
<protein>
    <submittedName>
        <fullName evidence="7">CvpA family protein</fullName>
    </submittedName>
</protein>
<evidence type="ECO:0000256" key="4">
    <source>
        <dbReference type="ARBA" id="ARBA00023136"/>
    </source>
</evidence>
<sequence length="211" mass="22331">MLTAFDVGVGVLVLISAILATARGLTREVLSLATWAGSAAIAIYMWQYHPEIARQYIAEQIVADIATVVVTFIVALIVLHLLTMRIADFVVDSRVGPIDRTLGFVFGVLRGILIAIVITIFGTWLLPNNLPSWAAESQSLPHLQNMGQTLISLLPEGLEEQVTDMLKGGTGLTEDAESPAAVDEGTDANEDGTVEAPAATTPPAAVPATQT</sequence>
<feature type="region of interest" description="Disordered" evidence="5">
    <location>
        <begin position="169"/>
        <end position="211"/>
    </location>
</feature>
<evidence type="ECO:0000256" key="5">
    <source>
        <dbReference type="SAM" id="MobiDB-lite"/>
    </source>
</evidence>
<accession>A0ABX7BVC7</accession>
<reference evidence="7 8" key="1">
    <citation type="submission" date="2021-01" db="EMBL/GenBank/DDBJ databases">
        <title>Genome seq and assembly of Devosia sp. G19.</title>
        <authorList>
            <person name="Chhetri G."/>
        </authorList>
    </citation>
    <scope>NUCLEOTIDE SEQUENCE [LARGE SCALE GENOMIC DNA]</scope>
    <source>
        <strain evidence="7 8">G19</strain>
    </source>
</reference>
<keyword evidence="4 6" id="KW-0472">Membrane</keyword>
<keyword evidence="8" id="KW-1185">Reference proteome</keyword>
<dbReference type="Proteomes" id="UP000595460">
    <property type="component" value="Chromosome"/>
</dbReference>
<evidence type="ECO:0000256" key="1">
    <source>
        <dbReference type="ARBA" id="ARBA00004141"/>
    </source>
</evidence>
<evidence type="ECO:0000313" key="7">
    <source>
        <dbReference type="EMBL" id="QQR35492.1"/>
    </source>
</evidence>
<dbReference type="Pfam" id="PF02674">
    <property type="entry name" value="Colicin_V"/>
    <property type="match status" value="1"/>
</dbReference>
<dbReference type="EMBL" id="CP068047">
    <property type="protein sequence ID" value="QQR35492.1"/>
    <property type="molecule type" value="Genomic_DNA"/>
</dbReference>
<organism evidence="7 8">
    <name type="scientific">Devosia oryziradicis</name>
    <dbReference type="NCBI Taxonomy" id="2801335"/>
    <lineage>
        <taxon>Bacteria</taxon>
        <taxon>Pseudomonadati</taxon>
        <taxon>Pseudomonadota</taxon>
        <taxon>Alphaproteobacteria</taxon>
        <taxon>Hyphomicrobiales</taxon>
        <taxon>Devosiaceae</taxon>
        <taxon>Devosia</taxon>
    </lineage>
</organism>
<feature type="transmembrane region" description="Helical" evidence="6">
    <location>
        <begin position="32"/>
        <end position="49"/>
    </location>
</feature>
<dbReference type="InterPro" id="IPR003825">
    <property type="entry name" value="Colicin-V_CvpA"/>
</dbReference>
<evidence type="ECO:0000256" key="3">
    <source>
        <dbReference type="ARBA" id="ARBA00022989"/>
    </source>
</evidence>
<keyword evidence="3 6" id="KW-1133">Transmembrane helix</keyword>
<evidence type="ECO:0000256" key="2">
    <source>
        <dbReference type="ARBA" id="ARBA00022692"/>
    </source>
</evidence>